<proteinExistence type="inferred from homology"/>
<protein>
    <recommendedName>
        <fullName evidence="8">Fluoride-specific ion channel FluC</fullName>
    </recommendedName>
</protein>
<keyword evidence="8" id="KW-0407">Ion channel</keyword>
<feature type="binding site" evidence="8">
    <location>
        <position position="75"/>
    </location>
    <ligand>
        <name>Na(+)</name>
        <dbReference type="ChEBI" id="CHEBI:29101"/>
        <note>structural</note>
    </ligand>
</feature>
<dbReference type="GO" id="GO:0046872">
    <property type="term" value="F:metal ion binding"/>
    <property type="evidence" value="ECO:0007669"/>
    <property type="project" value="UniProtKB-KW"/>
</dbReference>
<dbReference type="Pfam" id="PF02537">
    <property type="entry name" value="CRCB"/>
    <property type="match status" value="1"/>
</dbReference>
<keyword evidence="10" id="KW-1185">Reference proteome</keyword>
<comment type="activity regulation">
    <text evidence="8">Na(+) is not transported, but it plays an essential structural role and its presence is essential for fluoride channel function.</text>
</comment>
<evidence type="ECO:0000256" key="6">
    <source>
        <dbReference type="ARBA" id="ARBA00035120"/>
    </source>
</evidence>
<keyword evidence="2 8" id="KW-1003">Cell membrane</keyword>
<gene>
    <name evidence="8 9" type="primary">crcB</name>
    <name evidence="8" type="synonym">fluC</name>
    <name evidence="9" type="ORF">KDK67_09075</name>
</gene>
<evidence type="ECO:0000256" key="5">
    <source>
        <dbReference type="ARBA" id="ARBA00023136"/>
    </source>
</evidence>
<feature type="transmembrane region" description="Helical" evidence="8">
    <location>
        <begin position="33"/>
        <end position="53"/>
    </location>
</feature>
<dbReference type="GO" id="GO:0140114">
    <property type="term" value="P:cellular detoxification of fluoride"/>
    <property type="evidence" value="ECO:0007669"/>
    <property type="project" value="UniProtKB-UniRule"/>
</dbReference>
<dbReference type="NCBIfam" id="NF010820">
    <property type="entry name" value="PRK14224.1"/>
    <property type="match status" value="1"/>
</dbReference>
<evidence type="ECO:0000256" key="7">
    <source>
        <dbReference type="ARBA" id="ARBA00035585"/>
    </source>
</evidence>
<dbReference type="AlphaFoldDB" id="A0A9E5DC88"/>
<keyword evidence="8" id="KW-0915">Sodium</keyword>
<keyword evidence="8" id="KW-0406">Ion transport</keyword>
<evidence type="ECO:0000313" key="9">
    <source>
        <dbReference type="EMBL" id="MCM1987133.1"/>
    </source>
</evidence>
<keyword evidence="8" id="KW-0479">Metal-binding</keyword>
<dbReference type="EMBL" id="JAGSOI010000036">
    <property type="protein sequence ID" value="MCM1987133.1"/>
    <property type="molecule type" value="Genomic_DNA"/>
</dbReference>
<evidence type="ECO:0000256" key="4">
    <source>
        <dbReference type="ARBA" id="ARBA00022989"/>
    </source>
</evidence>
<comment type="caution">
    <text evidence="9">The sequence shown here is derived from an EMBL/GenBank/DDBJ whole genome shotgun (WGS) entry which is preliminary data.</text>
</comment>
<feature type="transmembrane region" description="Helical" evidence="8">
    <location>
        <begin position="65"/>
        <end position="89"/>
    </location>
</feature>
<comment type="similarity">
    <text evidence="6 8">Belongs to the fluoride channel Fluc/FEX (TC 1.A.43) family.</text>
</comment>
<reference evidence="9" key="1">
    <citation type="journal article" date="2021" name="mSystems">
        <title>Bacteria and Archaea Synergistically Convert Glycine Betaine to Biogenic Methane in the Formosa Cold Seep of the South China Sea.</title>
        <authorList>
            <person name="Li L."/>
            <person name="Zhang W."/>
            <person name="Zhang S."/>
            <person name="Song L."/>
            <person name="Sun Q."/>
            <person name="Zhang H."/>
            <person name="Xiang H."/>
            <person name="Dong X."/>
        </authorList>
    </citation>
    <scope>NUCLEOTIDE SEQUENCE</scope>
    <source>
        <strain evidence="9">LLY</strain>
    </source>
</reference>
<dbReference type="GO" id="GO:0005886">
    <property type="term" value="C:plasma membrane"/>
    <property type="evidence" value="ECO:0007669"/>
    <property type="project" value="UniProtKB-SubCell"/>
</dbReference>
<evidence type="ECO:0000256" key="1">
    <source>
        <dbReference type="ARBA" id="ARBA00004651"/>
    </source>
</evidence>
<feature type="binding site" evidence="8">
    <location>
        <position position="78"/>
    </location>
    <ligand>
        <name>Na(+)</name>
        <dbReference type="ChEBI" id="CHEBI:29101"/>
        <note>structural</note>
    </ligand>
</feature>
<organism evidence="9 10">
    <name type="scientific">Methanococcoides seepicolus</name>
    <dbReference type="NCBI Taxonomy" id="2828780"/>
    <lineage>
        <taxon>Archaea</taxon>
        <taxon>Methanobacteriati</taxon>
        <taxon>Methanobacteriota</taxon>
        <taxon>Stenosarchaea group</taxon>
        <taxon>Methanomicrobia</taxon>
        <taxon>Methanosarcinales</taxon>
        <taxon>Methanosarcinaceae</taxon>
        <taxon>Methanococcoides</taxon>
    </lineage>
</organism>
<comment type="catalytic activity">
    <reaction evidence="7">
        <text>fluoride(in) = fluoride(out)</text>
        <dbReference type="Rhea" id="RHEA:76159"/>
        <dbReference type="ChEBI" id="CHEBI:17051"/>
    </reaction>
    <physiologicalReaction direction="left-to-right" evidence="7">
        <dbReference type="Rhea" id="RHEA:76160"/>
    </physiologicalReaction>
</comment>
<reference evidence="9" key="2">
    <citation type="submission" date="2021-04" db="EMBL/GenBank/DDBJ databases">
        <authorList>
            <person name="Dong X."/>
        </authorList>
    </citation>
    <scope>NUCLEOTIDE SEQUENCE</scope>
    <source>
        <strain evidence="9">LLY</strain>
    </source>
</reference>
<keyword evidence="5 8" id="KW-0472">Membrane</keyword>
<comment type="subcellular location">
    <subcellularLocation>
        <location evidence="1 8">Cell membrane</location>
        <topology evidence="1 8">Multi-pass membrane protein</topology>
    </subcellularLocation>
</comment>
<dbReference type="InterPro" id="IPR003691">
    <property type="entry name" value="FluC"/>
</dbReference>
<dbReference type="HAMAP" id="MF_00454">
    <property type="entry name" value="FluC"/>
    <property type="match status" value="1"/>
</dbReference>
<keyword evidence="8" id="KW-0813">Transport</keyword>
<evidence type="ECO:0000313" key="10">
    <source>
        <dbReference type="Proteomes" id="UP001056766"/>
    </source>
</evidence>
<dbReference type="GO" id="GO:0062054">
    <property type="term" value="F:fluoride channel activity"/>
    <property type="evidence" value="ECO:0007669"/>
    <property type="project" value="UniProtKB-UniRule"/>
</dbReference>
<name>A0A9E5DC88_9EURY</name>
<comment type="function">
    <text evidence="8">Fluoride-specific ion channel. Important for reducing fluoride concentration in the cell, thus reducing its toxicity.</text>
</comment>
<keyword evidence="4 8" id="KW-1133">Transmembrane helix</keyword>
<sequence length="131" mass="14209">MKAPKQLIELSGIASGGFLGAISRYLLTSTIVSPAGTLFVNVLGSLFLGMLMYDNEYIGYIDQRTRLIIGTGFLGSFTTFSTFAVQTYSLGGTPAIVNILANIILTILAVFAGRGIIIHISRRRSQDDWRT</sequence>
<dbReference type="Proteomes" id="UP001056766">
    <property type="component" value="Unassembled WGS sequence"/>
</dbReference>
<feature type="transmembrane region" description="Helical" evidence="8">
    <location>
        <begin position="7"/>
        <end position="27"/>
    </location>
</feature>
<dbReference type="PANTHER" id="PTHR28259">
    <property type="entry name" value="FLUORIDE EXPORT PROTEIN 1-RELATED"/>
    <property type="match status" value="1"/>
</dbReference>
<feature type="transmembrane region" description="Helical" evidence="8">
    <location>
        <begin position="95"/>
        <end position="117"/>
    </location>
</feature>
<accession>A0A9E5DC88</accession>
<evidence type="ECO:0000256" key="3">
    <source>
        <dbReference type="ARBA" id="ARBA00022692"/>
    </source>
</evidence>
<evidence type="ECO:0000256" key="2">
    <source>
        <dbReference type="ARBA" id="ARBA00022475"/>
    </source>
</evidence>
<dbReference type="PANTHER" id="PTHR28259:SF1">
    <property type="entry name" value="FLUORIDE EXPORT PROTEIN 1-RELATED"/>
    <property type="match status" value="1"/>
</dbReference>
<keyword evidence="3 8" id="KW-0812">Transmembrane</keyword>
<evidence type="ECO:0000256" key="8">
    <source>
        <dbReference type="HAMAP-Rule" id="MF_00454"/>
    </source>
</evidence>